<evidence type="ECO:0000256" key="1">
    <source>
        <dbReference type="ARBA" id="ARBA00004651"/>
    </source>
</evidence>
<keyword evidence="8 12" id="KW-0249">Electron transport</keyword>
<keyword evidence="4 12" id="KW-1003">Cell membrane</keyword>
<evidence type="ECO:0000256" key="11">
    <source>
        <dbReference type="ARBA" id="ARBA00023136"/>
    </source>
</evidence>
<organism evidence="13 14">
    <name type="scientific">Microbacterium panaciterrae</name>
    <dbReference type="NCBI Taxonomy" id="985759"/>
    <lineage>
        <taxon>Bacteria</taxon>
        <taxon>Bacillati</taxon>
        <taxon>Actinomycetota</taxon>
        <taxon>Actinomycetes</taxon>
        <taxon>Micrococcales</taxon>
        <taxon>Microbacteriaceae</taxon>
        <taxon>Microbacterium</taxon>
    </lineage>
</organism>
<evidence type="ECO:0000256" key="10">
    <source>
        <dbReference type="ARBA" id="ARBA00023004"/>
    </source>
</evidence>
<keyword evidence="5 12" id="KW-0349">Heme</keyword>
<accession>A0ABP8PGW4</accession>
<dbReference type="PANTHER" id="PTHR30365:SF15">
    <property type="entry name" value="CYTOCHROME BD UBIQUINOL OXIDASE SUBUNIT 1"/>
    <property type="match status" value="1"/>
</dbReference>
<dbReference type="InterPro" id="IPR002585">
    <property type="entry name" value="Cyt-d_ubiquinol_oxidase_su_1"/>
</dbReference>
<gene>
    <name evidence="13" type="ORF">GCM10023171_22290</name>
</gene>
<keyword evidence="9 12" id="KW-1133">Transmembrane helix</keyword>
<keyword evidence="7 12" id="KW-0479">Metal-binding</keyword>
<feature type="transmembrane region" description="Helical" evidence="12">
    <location>
        <begin position="20"/>
        <end position="44"/>
    </location>
</feature>
<reference evidence="14" key="1">
    <citation type="journal article" date="2019" name="Int. J. Syst. Evol. Microbiol.">
        <title>The Global Catalogue of Microorganisms (GCM) 10K type strain sequencing project: providing services to taxonomists for standard genome sequencing and annotation.</title>
        <authorList>
            <consortium name="The Broad Institute Genomics Platform"/>
            <consortium name="The Broad Institute Genome Sequencing Center for Infectious Disease"/>
            <person name="Wu L."/>
            <person name="Ma J."/>
        </authorList>
    </citation>
    <scope>NUCLEOTIDE SEQUENCE [LARGE SCALE GENOMIC DNA]</scope>
    <source>
        <strain evidence="14">JCM 17839</strain>
    </source>
</reference>
<keyword evidence="3 12" id="KW-0813">Transport</keyword>
<dbReference type="PIRSF" id="PIRSF006446">
    <property type="entry name" value="Cyt_quinol_oxidase_1"/>
    <property type="match status" value="1"/>
</dbReference>
<dbReference type="RefSeq" id="WP_345186972.1">
    <property type="nucleotide sequence ID" value="NZ_BAABGP010000015.1"/>
</dbReference>
<dbReference type="Proteomes" id="UP001500731">
    <property type="component" value="Unassembled WGS sequence"/>
</dbReference>
<evidence type="ECO:0000256" key="9">
    <source>
        <dbReference type="ARBA" id="ARBA00022989"/>
    </source>
</evidence>
<evidence type="ECO:0000256" key="5">
    <source>
        <dbReference type="ARBA" id="ARBA00022617"/>
    </source>
</evidence>
<evidence type="ECO:0000256" key="7">
    <source>
        <dbReference type="ARBA" id="ARBA00022723"/>
    </source>
</evidence>
<keyword evidence="14" id="KW-1185">Reference proteome</keyword>
<sequence>MDWLDPLLLSRWQFGLTTVYHYLFVPLTIGMATVTAIFQTAWVRSGKIEYLHLTRFFSKIFLINFAMGVVTGIVQEFQFGMNWSDYSRFVGDVFGAPLAFEGLLAFFLEATFIGLWIFGWDKLPKKVHLATIWGVAIGTILSAYFIIAANAFMQNPVGYTFNAAANRAELTDFWALLTNKVALAAFPHTIFGAFMLAAGVVISVSAWHVSRGQHVATMRISLKFGLWAILVATAGVVLTGDQLGLAMVQTQPMKMAAAEAMFNSACGANASFSLFSIGTPDGTGEIWSLRVPYLLAFLSTHDVNGCVEGINDLNALYAQKFASTGLTQFNPVLWITYWAFRWMIGLGMAHALVALAGLWFTRKGAKKPPAAWMWKVAIYAFPLSLGANIVGWVFTEMGRQPWLVFSLMTTKNGVSPGVSGVEVLISLISFTAIYAALAVVEIGLIVRAAKKGPDTTETHDEDAPVPSVVY</sequence>
<feature type="transmembrane region" description="Helical" evidence="12">
    <location>
        <begin position="185"/>
        <end position="208"/>
    </location>
</feature>
<feature type="transmembrane region" description="Helical" evidence="12">
    <location>
        <begin position="339"/>
        <end position="360"/>
    </location>
</feature>
<keyword evidence="11 12" id="KW-0472">Membrane</keyword>
<name>A0ABP8PGW4_9MICO</name>
<keyword evidence="6 12" id="KW-0812">Transmembrane</keyword>
<comment type="similarity">
    <text evidence="2 12">Belongs to the cytochrome ubiquinol oxidase subunit 1 family.</text>
</comment>
<proteinExistence type="inferred from homology"/>
<evidence type="ECO:0000313" key="14">
    <source>
        <dbReference type="Proteomes" id="UP001500731"/>
    </source>
</evidence>
<evidence type="ECO:0000256" key="4">
    <source>
        <dbReference type="ARBA" id="ARBA00022475"/>
    </source>
</evidence>
<evidence type="ECO:0000256" key="12">
    <source>
        <dbReference type="PIRNR" id="PIRNR006446"/>
    </source>
</evidence>
<feature type="transmembrane region" description="Helical" evidence="12">
    <location>
        <begin position="94"/>
        <end position="118"/>
    </location>
</feature>
<evidence type="ECO:0000256" key="8">
    <source>
        <dbReference type="ARBA" id="ARBA00022982"/>
    </source>
</evidence>
<feature type="transmembrane region" description="Helical" evidence="12">
    <location>
        <begin position="220"/>
        <end position="238"/>
    </location>
</feature>
<comment type="caution">
    <text evidence="13">The sequence shown here is derived from an EMBL/GenBank/DDBJ whole genome shotgun (WGS) entry which is preliminary data.</text>
</comment>
<dbReference type="PANTHER" id="PTHR30365">
    <property type="entry name" value="CYTOCHROME D UBIQUINOL OXIDASE"/>
    <property type="match status" value="1"/>
</dbReference>
<feature type="transmembrane region" description="Helical" evidence="12">
    <location>
        <begin position="130"/>
        <end position="153"/>
    </location>
</feature>
<evidence type="ECO:0000256" key="6">
    <source>
        <dbReference type="ARBA" id="ARBA00022692"/>
    </source>
</evidence>
<keyword evidence="10 12" id="KW-0408">Iron</keyword>
<dbReference type="Pfam" id="PF01654">
    <property type="entry name" value="Cyt_bd_oxida_I"/>
    <property type="match status" value="1"/>
</dbReference>
<evidence type="ECO:0000313" key="13">
    <source>
        <dbReference type="EMBL" id="GAA4486402.1"/>
    </source>
</evidence>
<dbReference type="EMBL" id="BAABGP010000015">
    <property type="protein sequence ID" value="GAA4486402.1"/>
    <property type="molecule type" value="Genomic_DNA"/>
</dbReference>
<evidence type="ECO:0000256" key="3">
    <source>
        <dbReference type="ARBA" id="ARBA00022448"/>
    </source>
</evidence>
<feature type="transmembrane region" description="Helical" evidence="12">
    <location>
        <begin position="56"/>
        <end position="74"/>
    </location>
</feature>
<feature type="transmembrane region" description="Helical" evidence="12">
    <location>
        <begin position="372"/>
        <end position="394"/>
    </location>
</feature>
<feature type="transmembrane region" description="Helical" evidence="12">
    <location>
        <begin position="423"/>
        <end position="446"/>
    </location>
</feature>
<comment type="subcellular location">
    <subcellularLocation>
        <location evidence="1">Cell membrane</location>
        <topology evidence="1">Multi-pass membrane protein</topology>
    </subcellularLocation>
</comment>
<protein>
    <submittedName>
        <fullName evidence="13">Cytochrome ubiquinol oxidase subunit I</fullName>
    </submittedName>
</protein>
<evidence type="ECO:0000256" key="2">
    <source>
        <dbReference type="ARBA" id="ARBA00009819"/>
    </source>
</evidence>